<comment type="caution">
    <text evidence="2">The sequence shown here is derived from an EMBL/GenBank/DDBJ whole genome shotgun (WGS) entry which is preliminary data.</text>
</comment>
<dbReference type="EMBL" id="RCWJ01000003">
    <property type="protein sequence ID" value="RLQ82664.1"/>
    <property type="molecule type" value="Genomic_DNA"/>
</dbReference>
<evidence type="ECO:0000313" key="2">
    <source>
        <dbReference type="EMBL" id="RLQ82664.1"/>
    </source>
</evidence>
<feature type="transmembrane region" description="Helical" evidence="1">
    <location>
        <begin position="16"/>
        <end position="36"/>
    </location>
</feature>
<keyword evidence="3" id="KW-1185">Reference proteome</keyword>
<protein>
    <submittedName>
        <fullName evidence="2">Uncharacterized protein</fullName>
    </submittedName>
</protein>
<gene>
    <name evidence="2" type="ORF">D9V28_11965</name>
</gene>
<dbReference type="OrthoDB" id="9885368at2"/>
<reference evidence="2 3" key="1">
    <citation type="submission" date="2018-10" db="EMBL/GenBank/DDBJ databases">
        <authorList>
            <person name="Li J."/>
        </authorList>
    </citation>
    <scope>NUCLEOTIDE SEQUENCE [LARGE SCALE GENOMIC DNA]</scope>
    <source>
        <strain evidence="2 3">ZD1-4</strain>
    </source>
</reference>
<evidence type="ECO:0000313" key="3">
    <source>
        <dbReference type="Proteomes" id="UP000282460"/>
    </source>
</evidence>
<proteinExistence type="predicted"/>
<feature type="transmembrane region" description="Helical" evidence="1">
    <location>
        <begin position="56"/>
        <end position="77"/>
    </location>
</feature>
<dbReference type="Proteomes" id="UP000282460">
    <property type="component" value="Unassembled WGS sequence"/>
</dbReference>
<evidence type="ECO:0000256" key="1">
    <source>
        <dbReference type="SAM" id="Phobius"/>
    </source>
</evidence>
<name>A0A3L7IWQ2_9MICO</name>
<sequence>MATTNNIETASTSKRWLIFGSILLVLGLILVGRYALEGANTPVEGNATADAAWQASTVIGAALFTGVGVLLIVIGLLKRRTLARQQAKSRNHEHSN</sequence>
<keyword evidence="1" id="KW-1133">Transmembrane helix</keyword>
<accession>A0A3L7IWQ2</accession>
<dbReference type="RefSeq" id="WP_121659965.1">
    <property type="nucleotide sequence ID" value="NZ_BMEK01000003.1"/>
</dbReference>
<keyword evidence="1" id="KW-0472">Membrane</keyword>
<dbReference type="AlphaFoldDB" id="A0A3L7IWQ2"/>
<organism evidence="2 3">
    <name type="scientific">Mycetocola zhadangensis</name>
    <dbReference type="NCBI Taxonomy" id="1164595"/>
    <lineage>
        <taxon>Bacteria</taxon>
        <taxon>Bacillati</taxon>
        <taxon>Actinomycetota</taxon>
        <taxon>Actinomycetes</taxon>
        <taxon>Micrococcales</taxon>
        <taxon>Microbacteriaceae</taxon>
        <taxon>Mycetocola</taxon>
    </lineage>
</organism>
<keyword evidence="1" id="KW-0812">Transmembrane</keyword>